<name>A0A5K3EFW2_MESCO</name>
<dbReference type="AlphaFoldDB" id="A0A5K3EFW2"/>
<proteinExistence type="predicted"/>
<accession>A0A5K3EFW2</accession>
<reference evidence="1" key="1">
    <citation type="submission" date="2019-11" db="UniProtKB">
        <authorList>
            <consortium name="WormBaseParasite"/>
        </authorList>
    </citation>
    <scope>IDENTIFICATION</scope>
</reference>
<sequence>MDSRLKETFVKLFYSTNERIACAVEVKRLNKVRKKNKFLAFSISIEKPAVIQIYMVRSNERYEFTKKLLMNSQTLKVVDCHDVSEQPSYDIELKTEAKNLLMYQVLRLVYLTK</sequence>
<organism evidence="1">
    <name type="scientific">Mesocestoides corti</name>
    <name type="common">Flatworm</name>
    <dbReference type="NCBI Taxonomy" id="53468"/>
    <lineage>
        <taxon>Eukaryota</taxon>
        <taxon>Metazoa</taxon>
        <taxon>Spiralia</taxon>
        <taxon>Lophotrochozoa</taxon>
        <taxon>Platyhelminthes</taxon>
        <taxon>Cestoda</taxon>
        <taxon>Eucestoda</taxon>
        <taxon>Cyclophyllidea</taxon>
        <taxon>Mesocestoididae</taxon>
        <taxon>Mesocestoides</taxon>
    </lineage>
</organism>
<dbReference type="WBParaSite" id="MCU_000228-RB">
    <property type="protein sequence ID" value="MCU_000228-RB"/>
    <property type="gene ID" value="MCU_000228"/>
</dbReference>
<evidence type="ECO:0000313" key="1">
    <source>
        <dbReference type="WBParaSite" id="MCU_000228-RB"/>
    </source>
</evidence>
<protein>
    <submittedName>
        <fullName evidence="1">Sec3_C domain-containing protein</fullName>
    </submittedName>
</protein>